<protein>
    <submittedName>
        <fullName evidence="3">Chromosome partition protein Smc</fullName>
    </submittedName>
</protein>
<dbReference type="AlphaFoldDB" id="A0A518D5J8"/>
<feature type="compositionally biased region" description="Low complexity" evidence="2">
    <location>
        <begin position="147"/>
        <end position="158"/>
    </location>
</feature>
<dbReference type="RefSeq" id="WP_145280251.1">
    <property type="nucleotide sequence ID" value="NZ_CP036291.1"/>
</dbReference>
<dbReference type="EMBL" id="CP036291">
    <property type="protein sequence ID" value="QDU86746.1"/>
    <property type="molecule type" value="Genomic_DNA"/>
</dbReference>
<evidence type="ECO:0000256" key="1">
    <source>
        <dbReference type="SAM" id="Coils"/>
    </source>
</evidence>
<keyword evidence="4" id="KW-1185">Reference proteome</keyword>
<name>A0A518D5J8_9BACT</name>
<keyword evidence="1" id="KW-0175">Coiled coil</keyword>
<feature type="compositionally biased region" description="Basic and acidic residues" evidence="2">
    <location>
        <begin position="114"/>
        <end position="125"/>
    </location>
</feature>
<feature type="region of interest" description="Disordered" evidence="2">
    <location>
        <begin position="147"/>
        <end position="190"/>
    </location>
</feature>
<feature type="compositionally biased region" description="Basic residues" evidence="2">
    <location>
        <begin position="181"/>
        <end position="190"/>
    </location>
</feature>
<dbReference type="OrthoDB" id="9853729at2"/>
<evidence type="ECO:0000313" key="3">
    <source>
        <dbReference type="EMBL" id="QDU86746.1"/>
    </source>
</evidence>
<dbReference type="Gene3D" id="1.10.287.1490">
    <property type="match status" value="1"/>
</dbReference>
<feature type="coiled-coil region" evidence="1">
    <location>
        <begin position="24"/>
        <end position="72"/>
    </location>
</feature>
<evidence type="ECO:0000313" key="4">
    <source>
        <dbReference type="Proteomes" id="UP000317429"/>
    </source>
</evidence>
<organism evidence="3 4">
    <name type="scientific">Pirellulimonas nuda</name>
    <dbReference type="NCBI Taxonomy" id="2528009"/>
    <lineage>
        <taxon>Bacteria</taxon>
        <taxon>Pseudomonadati</taxon>
        <taxon>Planctomycetota</taxon>
        <taxon>Planctomycetia</taxon>
        <taxon>Pirellulales</taxon>
        <taxon>Lacipirellulaceae</taxon>
        <taxon>Pirellulimonas</taxon>
    </lineage>
</organism>
<proteinExistence type="predicted"/>
<feature type="region of interest" description="Disordered" evidence="2">
    <location>
        <begin position="104"/>
        <end position="125"/>
    </location>
</feature>
<dbReference type="Proteomes" id="UP000317429">
    <property type="component" value="Chromosome"/>
</dbReference>
<evidence type="ECO:0000256" key="2">
    <source>
        <dbReference type="SAM" id="MobiDB-lite"/>
    </source>
</evidence>
<dbReference type="KEGG" id="pnd:Pla175_00960"/>
<accession>A0A518D5J8</accession>
<feature type="compositionally biased region" description="Low complexity" evidence="2">
    <location>
        <begin position="104"/>
        <end position="113"/>
    </location>
</feature>
<gene>
    <name evidence="3" type="primary">smc_1</name>
    <name evidence="3" type="ORF">Pla175_00960</name>
</gene>
<sequence>MSSAVLEPALGTLREAVGRWRSDFEQQENELAESLEALDAYQRSLDAWRQSLVEERAELAQLHDAFEEERAAATMADNDRAEDSALEEVIRGLRSELESVGEAAAAAEGALSERSQKLRDTEQERADLRKELDALRSHCEGMERELALAAQAPEPAAQTPSTPRGPDPVVSSLLDQFTKIRQQRGQRPPR</sequence>
<reference evidence="3 4" key="1">
    <citation type="submission" date="2019-02" db="EMBL/GenBank/DDBJ databases">
        <title>Deep-cultivation of Planctomycetes and their phenomic and genomic characterization uncovers novel biology.</title>
        <authorList>
            <person name="Wiegand S."/>
            <person name="Jogler M."/>
            <person name="Boedeker C."/>
            <person name="Pinto D."/>
            <person name="Vollmers J."/>
            <person name="Rivas-Marin E."/>
            <person name="Kohn T."/>
            <person name="Peeters S.H."/>
            <person name="Heuer A."/>
            <person name="Rast P."/>
            <person name="Oberbeckmann S."/>
            <person name="Bunk B."/>
            <person name="Jeske O."/>
            <person name="Meyerdierks A."/>
            <person name="Storesund J.E."/>
            <person name="Kallscheuer N."/>
            <person name="Luecker S."/>
            <person name="Lage O.M."/>
            <person name="Pohl T."/>
            <person name="Merkel B.J."/>
            <person name="Hornburger P."/>
            <person name="Mueller R.-W."/>
            <person name="Bruemmer F."/>
            <person name="Labrenz M."/>
            <person name="Spormann A.M."/>
            <person name="Op den Camp H."/>
            <person name="Overmann J."/>
            <person name="Amann R."/>
            <person name="Jetten M.S.M."/>
            <person name="Mascher T."/>
            <person name="Medema M.H."/>
            <person name="Devos D.P."/>
            <person name="Kaster A.-K."/>
            <person name="Ovreas L."/>
            <person name="Rohde M."/>
            <person name="Galperin M.Y."/>
            <person name="Jogler C."/>
        </authorList>
    </citation>
    <scope>NUCLEOTIDE SEQUENCE [LARGE SCALE GENOMIC DNA]</scope>
    <source>
        <strain evidence="3 4">Pla175</strain>
    </source>
</reference>